<dbReference type="EMBL" id="WHOC01000028">
    <property type="protein sequence ID" value="NOU85328.1"/>
    <property type="molecule type" value="Genomic_DNA"/>
</dbReference>
<dbReference type="Pfam" id="PF00932">
    <property type="entry name" value="LTD"/>
    <property type="match status" value="3"/>
</dbReference>
<dbReference type="InterPro" id="IPR036415">
    <property type="entry name" value="Lamin_tail_dom_sf"/>
</dbReference>
<dbReference type="PROSITE" id="PS51841">
    <property type="entry name" value="LTD"/>
    <property type="match status" value="3"/>
</dbReference>
<sequence>MVRHERYSFRRIRDCEMELANSKHWTMRGVLFMRKCFLRIILACALFIGVYSQMNLAGSLENIASAASTLPDLMITEILANSSANGGSISDEYEYVELKNNTSGSIDLANYKFILWQTPTGSVTWNMTTSQTIAAGQVRVVWIKNMYAQGRTLADFNTHYGTNFSGSTLYTLDLGSSNGGLGNTGIKKLILATDSGTEVCIAKYNDSVIDNTTLTEDTSVENRSIVYEFPQYLVDGNKTMRKIDANQIPTPGTIPSSPNIWITELMVNSSSPTDAAEAFEFIELYNNTATPIDLAGYTIRYYWNYANLANYYDYNMTASKNIPAFGRMIVWTRGTQSNGYTLAQFADHYDLPSTYLTSAKVYEQTVTQTQGMGNDGQKTVELRTDGGTVIVSATYNDGTATPASTTIDTATDTSIVYGYPVDGSTKMRKLVNNQHPTPSNPFNWFGGQMHDHTKYSDDASQTSTNVPQSAYAAAKNQNADYFGLSDHSNYIDGGDPHVANGEWADTRLQADNATEKYKFSGFAGWEMTFNTTTAIWGHGNGFNTDWFLGRWDTVGGRQIHMLDVWDELAKYPEAIFQFNHPDAYWGDFEDFGYYNQAADDQTALMELVDVVQNGEKFDRYIRALDNGWHVAPSWNGDKHNETWLVDDNRTVALAEANTRDSIMDAIRARRVYTSYGDRDLKVLFEINGKPMGSRLSNPGTLNVSVMAADSASDTISKITLYGPGGQILSSQTFNSRMAHYTTAIDPKYNYYFAKVEQTDGDWAVTAPIWITDAAGTQLTMSTQATTVSGVPVQVNANVKNTTAGALLNVLVEFFKDDYNTPADNFSSANKVGEVTIGSIAAGNTSTASTTWAPAGESGTYRILAKVTATVGGVLKTITGGIHLPELYVTEIVGNSPGNTGVDDGTGDYYDEDYDFIEIYNNSKNDINLKNYKLKDTYSAPIDITTDFIIPAKTARVVWIKKLNSTKTLANFNTAYGTSFTSDQVLQLQSDNTTYGLRYNGTTWIDLLQNSDGKRIFRAKYNNGTNVREVHGPVGTHGADASVDGKSVKYKYPVDGSDYLKKMAVGQSPTPGTVSNDQIAP</sequence>
<dbReference type="Gene3D" id="3.20.20.140">
    <property type="entry name" value="Metal-dependent hydrolases"/>
    <property type="match status" value="1"/>
</dbReference>
<comment type="caution">
    <text evidence="2">The sequence shown here is derived from an EMBL/GenBank/DDBJ whole genome shotgun (WGS) entry which is preliminary data.</text>
</comment>
<feature type="domain" description="LTD" evidence="1">
    <location>
        <begin position="248"/>
        <end position="421"/>
    </location>
</feature>
<dbReference type="InterPro" id="IPR013783">
    <property type="entry name" value="Ig-like_fold"/>
</dbReference>
<evidence type="ECO:0000313" key="3">
    <source>
        <dbReference type="Proteomes" id="UP000658690"/>
    </source>
</evidence>
<evidence type="ECO:0000259" key="1">
    <source>
        <dbReference type="PROSITE" id="PS51841"/>
    </source>
</evidence>
<keyword evidence="3" id="KW-1185">Reference proteome</keyword>
<name>A0ABX1Z048_9BACL</name>
<organism evidence="2 3">
    <name type="scientific">Paenibacillus germinis</name>
    <dbReference type="NCBI Taxonomy" id="2654979"/>
    <lineage>
        <taxon>Bacteria</taxon>
        <taxon>Bacillati</taxon>
        <taxon>Bacillota</taxon>
        <taxon>Bacilli</taxon>
        <taxon>Bacillales</taxon>
        <taxon>Paenibacillaceae</taxon>
        <taxon>Paenibacillus</taxon>
    </lineage>
</organism>
<dbReference type="SUPFAM" id="SSF89550">
    <property type="entry name" value="PHP domain-like"/>
    <property type="match status" value="1"/>
</dbReference>
<evidence type="ECO:0000313" key="2">
    <source>
        <dbReference type="EMBL" id="NOU85328.1"/>
    </source>
</evidence>
<proteinExistence type="predicted"/>
<reference evidence="2 3" key="1">
    <citation type="submission" date="2019-10" db="EMBL/GenBank/DDBJ databases">
        <title>Description of Paenibacillus choica sp. nov.</title>
        <authorList>
            <person name="Carlier A."/>
            <person name="Qi S."/>
        </authorList>
    </citation>
    <scope>NUCLEOTIDE SEQUENCE [LARGE SCALE GENOMIC DNA]</scope>
    <source>
        <strain evidence="2 3">LMG 31460</strain>
    </source>
</reference>
<dbReference type="InterPro" id="IPR001322">
    <property type="entry name" value="Lamin_tail_dom"/>
</dbReference>
<feature type="domain" description="LTD" evidence="1">
    <location>
        <begin position="895"/>
        <end position="1034"/>
    </location>
</feature>
<dbReference type="Gene3D" id="2.60.40.10">
    <property type="entry name" value="Immunoglobulins"/>
    <property type="match status" value="1"/>
</dbReference>
<feature type="domain" description="LTD" evidence="1">
    <location>
        <begin position="61"/>
        <end position="216"/>
    </location>
</feature>
<dbReference type="SUPFAM" id="SSF74853">
    <property type="entry name" value="Lamin A/C globular tail domain"/>
    <property type="match status" value="3"/>
</dbReference>
<accession>A0ABX1Z048</accession>
<dbReference type="Gene3D" id="2.60.40.1260">
    <property type="entry name" value="Lamin Tail domain"/>
    <property type="match status" value="1"/>
</dbReference>
<protein>
    <recommendedName>
        <fullName evidence="1">LTD domain-containing protein</fullName>
    </recommendedName>
</protein>
<gene>
    <name evidence="2" type="ORF">GC102_05960</name>
</gene>
<dbReference type="Proteomes" id="UP000658690">
    <property type="component" value="Unassembled WGS sequence"/>
</dbReference>
<dbReference type="InterPro" id="IPR016195">
    <property type="entry name" value="Pol/histidinol_Pase-like"/>
</dbReference>